<sequence>MVNLTTLNPFQRGQSPQTDSRQLVNASDRQADPNAAKSDKNSRQIVDPVDLSTDAVAAKASDDKAVQTSAATEELSTKDLFERALNAALELIKDDVIEMFRLSGMDGREAMLATDALFEGIRGMFSDDGNVDFNFQQAVAKYSRTEIAYAGSKGAGAAVSESAMMGVQSLNININSTTGEFLFDFKTAKVEVVTTKAVAIGDSTAGVMGAIDSMMDGLKNNNLVDMLGNPTSADKGGLMFDMNDGGVAEFIRQLMADTTGTQTAAATPDEKTDAASGADDAAMMAELIQSRMAKLNAQIMEQAGAIVRGISQSTAPDGSGNKMLNLSVDMILPMGIFGQNENGATFQFPKGETVAVADPSQEQDVLA</sequence>
<evidence type="ECO:0000313" key="2">
    <source>
        <dbReference type="EMBL" id="AJD53707.1"/>
    </source>
</evidence>
<dbReference type="AlphaFoldDB" id="A0AB72UI03"/>
<dbReference type="EMBL" id="CP004388">
    <property type="protein sequence ID" value="AJD53707.1"/>
    <property type="molecule type" value="Genomic_DNA"/>
</dbReference>
<dbReference type="GeneID" id="31929279"/>
<feature type="compositionally biased region" description="Polar residues" evidence="1">
    <location>
        <begin position="1"/>
        <end position="28"/>
    </location>
</feature>
<dbReference type="RefSeq" id="WP_007091686.1">
    <property type="nucleotide sequence ID" value="NZ_CP004388.1"/>
</dbReference>
<reference evidence="2 3" key="1">
    <citation type="journal article" date="2012" name="J. Bacteriol.">
        <title>Genome sequence of Thalassospira xiamenensis type strain M-5.</title>
        <authorList>
            <person name="Lai Q."/>
            <person name="Shao Z."/>
        </authorList>
    </citation>
    <scope>NUCLEOTIDE SEQUENCE [LARGE SCALE GENOMIC DNA]</scope>
    <source>
        <strain evidence="2 3">M-5</strain>
    </source>
</reference>
<feature type="region of interest" description="Disordered" evidence="1">
    <location>
        <begin position="1"/>
        <end position="48"/>
    </location>
</feature>
<gene>
    <name evidence="2" type="ORF">TH3_18025</name>
</gene>
<dbReference type="KEGG" id="txi:TH3_18025"/>
<evidence type="ECO:0000256" key="1">
    <source>
        <dbReference type="SAM" id="MobiDB-lite"/>
    </source>
</evidence>
<accession>A0AB72UI03</accession>
<proteinExistence type="predicted"/>
<evidence type="ECO:0000313" key="3">
    <source>
        <dbReference type="Proteomes" id="UP000007127"/>
    </source>
</evidence>
<dbReference type="Proteomes" id="UP000007127">
    <property type="component" value="Chromosome"/>
</dbReference>
<name>A0AB72UI03_9PROT</name>
<organism evidence="2 3">
    <name type="scientific">Thalassospira xiamenensis M-5 = DSM 17429</name>
    <dbReference type="NCBI Taxonomy" id="1123366"/>
    <lineage>
        <taxon>Bacteria</taxon>
        <taxon>Pseudomonadati</taxon>
        <taxon>Pseudomonadota</taxon>
        <taxon>Alphaproteobacteria</taxon>
        <taxon>Rhodospirillales</taxon>
        <taxon>Thalassospiraceae</taxon>
        <taxon>Thalassospira</taxon>
    </lineage>
</organism>
<protein>
    <submittedName>
        <fullName evidence="2">Uncharacterized protein</fullName>
    </submittedName>
</protein>